<dbReference type="InterPro" id="IPR029057">
    <property type="entry name" value="PRTase-like"/>
</dbReference>
<protein>
    <submittedName>
        <fullName evidence="2">Putative GntX-like protein</fullName>
    </submittedName>
</protein>
<dbReference type="Gene3D" id="3.40.50.2020">
    <property type="match status" value="1"/>
</dbReference>
<accession>A0A378TZ13</accession>
<dbReference type="InterPro" id="IPR051910">
    <property type="entry name" value="ComF/GntX_DNA_util-trans"/>
</dbReference>
<gene>
    <name evidence="2" type="ORF">NCTC10660_01653</name>
</gene>
<dbReference type="PANTHER" id="PTHR47505">
    <property type="entry name" value="DNA UTILIZATION PROTEIN YHGH"/>
    <property type="match status" value="1"/>
</dbReference>
<proteinExistence type="inferred from homology"/>
<evidence type="ECO:0000313" key="3">
    <source>
        <dbReference type="Proteomes" id="UP000254927"/>
    </source>
</evidence>
<name>A0A378TZ13_NEIEL</name>
<sequence>MPECCLLCHASASGGICRDCLDDLCCSAVAGSQSCPRCGGIGDGISPCGGCQRKSPPFEKLWSSLHYEPPVSGLLHEFKHLRQIALKRLLAELMAALPPPWLHDAGIDGILAVPLSRERLVERGFNQCGELARLLSARYGLPLLPEDTVFRRPAPPQSTLPYARRKKNVAGLFRVAGDVKKRNLLLIDDVATTNATLAELSRMLKRAGAGNLYCWTLAQAKMQKS</sequence>
<dbReference type="InterPro" id="IPR000836">
    <property type="entry name" value="PRTase_dom"/>
</dbReference>
<dbReference type="EMBL" id="UGQW01000002">
    <property type="protein sequence ID" value="STZ68147.1"/>
    <property type="molecule type" value="Genomic_DNA"/>
</dbReference>
<dbReference type="SUPFAM" id="SSF53271">
    <property type="entry name" value="PRTase-like"/>
    <property type="match status" value="1"/>
</dbReference>
<organism evidence="2 3">
    <name type="scientific">Neisseria elongata</name>
    <dbReference type="NCBI Taxonomy" id="495"/>
    <lineage>
        <taxon>Bacteria</taxon>
        <taxon>Pseudomonadati</taxon>
        <taxon>Pseudomonadota</taxon>
        <taxon>Betaproteobacteria</taxon>
        <taxon>Neisseriales</taxon>
        <taxon>Neisseriaceae</taxon>
        <taxon>Neisseria</taxon>
    </lineage>
</organism>
<dbReference type="CDD" id="cd06223">
    <property type="entry name" value="PRTases_typeI"/>
    <property type="match status" value="1"/>
</dbReference>
<dbReference type="AlphaFoldDB" id="A0A378TZ13"/>
<reference evidence="2 3" key="1">
    <citation type="submission" date="2018-06" db="EMBL/GenBank/DDBJ databases">
        <authorList>
            <consortium name="Pathogen Informatics"/>
            <person name="Doyle S."/>
        </authorList>
    </citation>
    <scope>NUCLEOTIDE SEQUENCE [LARGE SCALE GENOMIC DNA]</scope>
    <source>
        <strain evidence="2 3">NCTC10660</strain>
    </source>
</reference>
<dbReference type="Proteomes" id="UP000254927">
    <property type="component" value="Unassembled WGS sequence"/>
</dbReference>
<evidence type="ECO:0000256" key="1">
    <source>
        <dbReference type="ARBA" id="ARBA00008007"/>
    </source>
</evidence>
<evidence type="ECO:0000313" key="2">
    <source>
        <dbReference type="EMBL" id="STZ68147.1"/>
    </source>
</evidence>
<dbReference type="PANTHER" id="PTHR47505:SF1">
    <property type="entry name" value="DNA UTILIZATION PROTEIN YHGH"/>
    <property type="match status" value="1"/>
</dbReference>
<comment type="similarity">
    <text evidence="1">Belongs to the ComF/GntX family.</text>
</comment>